<evidence type="ECO:0000313" key="8">
    <source>
        <dbReference type="Proteomes" id="UP000004263"/>
    </source>
</evidence>
<dbReference type="InterPro" id="IPR003841">
    <property type="entry name" value="Na/Pi_transpt"/>
</dbReference>
<evidence type="ECO:0000256" key="3">
    <source>
        <dbReference type="ARBA" id="ARBA00022692"/>
    </source>
</evidence>
<protein>
    <submittedName>
        <fullName evidence="7">NptA protein</fullName>
    </submittedName>
</protein>
<comment type="caution">
    <text evidence="7">The sequence shown here is derived from an EMBL/GenBank/DDBJ whole genome shotgun (WGS) entry which is preliminary data.</text>
</comment>
<dbReference type="NCBIfam" id="NF037997">
    <property type="entry name" value="Na_Pi_symport"/>
    <property type="match status" value="2"/>
</dbReference>
<name>Q1N5W2_9GAMM</name>
<dbReference type="Pfam" id="PF02690">
    <property type="entry name" value="Na_Pi_cotrans"/>
    <property type="match status" value="2"/>
</dbReference>
<feature type="transmembrane region" description="Helical" evidence="6">
    <location>
        <begin position="340"/>
        <end position="360"/>
    </location>
</feature>
<keyword evidence="8" id="KW-1185">Reference proteome</keyword>
<accession>Q1N5W2</accession>
<feature type="transmembrane region" description="Helical" evidence="6">
    <location>
        <begin position="116"/>
        <end position="137"/>
    </location>
</feature>
<feature type="transmembrane region" description="Helical" evidence="6">
    <location>
        <begin position="380"/>
        <end position="401"/>
    </location>
</feature>
<dbReference type="PANTHER" id="PTHR10010:SF46">
    <property type="entry name" value="SODIUM-DEPENDENT PHOSPHATE TRANSPORT PROTEIN 2B"/>
    <property type="match status" value="1"/>
</dbReference>
<evidence type="ECO:0000313" key="7">
    <source>
        <dbReference type="EMBL" id="EAT13830.1"/>
    </source>
</evidence>
<dbReference type="AlphaFoldDB" id="Q1N5W2"/>
<feature type="transmembrane region" description="Helical" evidence="6">
    <location>
        <begin position="224"/>
        <end position="248"/>
    </location>
</feature>
<keyword evidence="3 6" id="KW-0812">Transmembrane</keyword>
<gene>
    <name evidence="7" type="ORF">RED65_10569</name>
</gene>
<proteinExistence type="predicted"/>
<keyword evidence="4 6" id="KW-1133">Transmembrane helix</keyword>
<evidence type="ECO:0000256" key="5">
    <source>
        <dbReference type="ARBA" id="ARBA00023136"/>
    </source>
</evidence>
<dbReference type="GO" id="GO:0005886">
    <property type="term" value="C:plasma membrane"/>
    <property type="evidence" value="ECO:0007669"/>
    <property type="project" value="UniProtKB-SubCell"/>
</dbReference>
<keyword evidence="2" id="KW-1003">Cell membrane</keyword>
<dbReference type="GO" id="GO:0005436">
    <property type="term" value="F:sodium:phosphate symporter activity"/>
    <property type="evidence" value="ECO:0007669"/>
    <property type="project" value="InterPro"/>
</dbReference>
<feature type="transmembrane region" description="Helical" evidence="6">
    <location>
        <begin position="158"/>
        <end position="177"/>
    </location>
</feature>
<dbReference type="HOGENOM" id="CLU_025063_2_1_6"/>
<organism evidence="7 8">
    <name type="scientific">Bermanella marisrubri</name>
    <dbReference type="NCBI Taxonomy" id="207949"/>
    <lineage>
        <taxon>Bacteria</taxon>
        <taxon>Pseudomonadati</taxon>
        <taxon>Pseudomonadota</taxon>
        <taxon>Gammaproteobacteria</taxon>
        <taxon>Oceanospirillales</taxon>
        <taxon>Oceanospirillaceae</taxon>
        <taxon>Bermanella</taxon>
    </lineage>
</organism>
<dbReference type="EMBL" id="AAQH01000001">
    <property type="protein sequence ID" value="EAT13830.1"/>
    <property type="molecule type" value="Genomic_DNA"/>
</dbReference>
<feature type="transmembrane region" description="Helical" evidence="6">
    <location>
        <begin position="81"/>
        <end position="110"/>
    </location>
</feature>
<keyword evidence="5 6" id="KW-0472">Membrane</keyword>
<evidence type="ECO:0000256" key="1">
    <source>
        <dbReference type="ARBA" id="ARBA00004651"/>
    </source>
</evidence>
<comment type="subcellular location">
    <subcellularLocation>
        <location evidence="1">Cell membrane</location>
        <topology evidence="1">Multi-pass membrane protein</topology>
    </subcellularLocation>
</comment>
<evidence type="ECO:0000256" key="6">
    <source>
        <dbReference type="SAM" id="Phobius"/>
    </source>
</evidence>
<evidence type="ECO:0000256" key="2">
    <source>
        <dbReference type="ARBA" id="ARBA00022475"/>
    </source>
</evidence>
<feature type="transmembrane region" description="Helical" evidence="6">
    <location>
        <begin position="306"/>
        <end position="328"/>
    </location>
</feature>
<dbReference type="PANTHER" id="PTHR10010">
    <property type="entry name" value="SOLUTE CARRIER FAMILY 34 SODIUM PHOSPHATE , MEMBER 2-RELATED"/>
    <property type="match status" value="1"/>
</dbReference>
<feature type="transmembrane region" description="Helical" evidence="6">
    <location>
        <begin position="39"/>
        <end position="60"/>
    </location>
</feature>
<dbReference type="GO" id="GO:0044341">
    <property type="term" value="P:sodium-dependent phosphate transport"/>
    <property type="evidence" value="ECO:0007669"/>
    <property type="project" value="InterPro"/>
</dbReference>
<sequence length="405" mass="42953">MLNLRQIFFILKGWSMTETADNRATEQESASMQSRLIKWMILLAGVYAILLSVGMVGSGFKWASGGSEGARELFAFATNPFVALLIGILATSLVQSSSTVTSVIVGLVAGGLPIEIAIPMVMGANVGTTITNTLVSLGHVRKKSEFKRAFAAATVHDFFNLIAVIIFLPLEIIFGILQKASEWATQYLIGADSMSIKGFNFIKPLTKPVIGEIKSWLTVLPEKAAAITLIVLGIVAIFVSITIIGRVLKSLMVGRAKRILHGAIGRGPVTGIFSGSVVTVLVQSSSTTTSLMVPLVGSGVFKPKDIYPFTLGANIGTTITALLAATGLSGAGAAVGLQIALVHLFYNVSAVLIIFALPFLRNVPLYLAERLSEVATRRHSLAALYVLTVFFVIPGLCVLLMSGLD</sequence>
<dbReference type="Proteomes" id="UP000004263">
    <property type="component" value="Unassembled WGS sequence"/>
</dbReference>
<evidence type="ECO:0000256" key="4">
    <source>
        <dbReference type="ARBA" id="ARBA00022989"/>
    </source>
</evidence>
<reference evidence="7 8" key="1">
    <citation type="submission" date="2006-03" db="EMBL/GenBank/DDBJ databases">
        <authorList>
            <person name="Pinhassi J."/>
            <person name="Pedros-Alio C."/>
            <person name="Ferriera S."/>
            <person name="Johnson J."/>
            <person name="Kravitz S."/>
            <person name="Halpern A."/>
            <person name="Remington K."/>
            <person name="Beeson K."/>
            <person name="Tran B."/>
            <person name="Rogers Y.-H."/>
            <person name="Friedman R."/>
            <person name="Venter J.C."/>
        </authorList>
    </citation>
    <scope>NUCLEOTIDE SEQUENCE [LARGE SCALE GENOMIC DNA]</scope>
    <source>
        <strain evidence="7 8">RED65</strain>
    </source>
</reference>